<sequence length="252" mass="27474">MSSFGNSPGMHLQDLILDTKATATKEQKVECLKLLRIVVKNLADPLKSQDPKYRQLRLSNEKVRAKLLPCPSAKEYMKAIGFAQVTDGDGAEYLRIEADKEVNVVNMQASLVELTNAVEMVDPNALSGGKKSPANSAPPSRSSSVGSFGGEEKKTPEGIIVRRSDSALSTSSASSSTGKMTEKQKARLLMEQKRKREQEEAKEARARTSAQIKADKYVRMNDPNWKSGQSAACVKSGTGISTFRDKYGEGEN</sequence>
<protein>
    <recommendedName>
        <fullName evidence="2">PUB domain-containing protein</fullName>
    </recommendedName>
</protein>
<feature type="compositionally biased region" description="Low complexity" evidence="1">
    <location>
        <begin position="166"/>
        <end position="177"/>
    </location>
</feature>
<feature type="compositionally biased region" description="Basic and acidic residues" evidence="1">
    <location>
        <begin position="150"/>
        <end position="165"/>
    </location>
</feature>
<organism evidence="3">
    <name type="scientific">Odontella aurita</name>
    <dbReference type="NCBI Taxonomy" id="265563"/>
    <lineage>
        <taxon>Eukaryota</taxon>
        <taxon>Sar</taxon>
        <taxon>Stramenopiles</taxon>
        <taxon>Ochrophyta</taxon>
        <taxon>Bacillariophyta</taxon>
        <taxon>Mediophyceae</taxon>
        <taxon>Biddulphiophycidae</taxon>
        <taxon>Eupodiscales</taxon>
        <taxon>Odontellaceae</taxon>
        <taxon>Odontella</taxon>
    </lineage>
</organism>
<dbReference type="SUPFAM" id="SSF143503">
    <property type="entry name" value="PUG domain-like"/>
    <property type="match status" value="1"/>
</dbReference>
<evidence type="ECO:0000256" key="1">
    <source>
        <dbReference type="SAM" id="MobiDB-lite"/>
    </source>
</evidence>
<name>A0A7S4KCB2_9STRA</name>
<dbReference type="InterPro" id="IPR036339">
    <property type="entry name" value="PUB-like_dom_sf"/>
</dbReference>
<evidence type="ECO:0000259" key="2">
    <source>
        <dbReference type="Pfam" id="PF09409"/>
    </source>
</evidence>
<accession>A0A7S4KCB2</accession>
<feature type="region of interest" description="Disordered" evidence="1">
    <location>
        <begin position="125"/>
        <end position="232"/>
    </location>
</feature>
<dbReference type="Gene3D" id="1.20.58.2190">
    <property type="match status" value="1"/>
</dbReference>
<reference evidence="3" key="1">
    <citation type="submission" date="2021-01" db="EMBL/GenBank/DDBJ databases">
        <authorList>
            <person name="Corre E."/>
            <person name="Pelletier E."/>
            <person name="Niang G."/>
            <person name="Scheremetjew M."/>
            <person name="Finn R."/>
            <person name="Kale V."/>
            <person name="Holt S."/>
            <person name="Cochrane G."/>
            <person name="Meng A."/>
            <person name="Brown T."/>
            <person name="Cohen L."/>
        </authorList>
    </citation>
    <scope>NUCLEOTIDE SEQUENCE</scope>
    <source>
        <strain evidence="3">Isolate 1302-5</strain>
    </source>
</reference>
<dbReference type="InterPro" id="IPR018997">
    <property type="entry name" value="PUB_domain"/>
</dbReference>
<feature type="domain" description="PUB" evidence="2">
    <location>
        <begin position="25"/>
        <end position="106"/>
    </location>
</feature>
<evidence type="ECO:0000313" key="3">
    <source>
        <dbReference type="EMBL" id="CAE2290408.1"/>
    </source>
</evidence>
<dbReference type="Pfam" id="PF09409">
    <property type="entry name" value="PUB"/>
    <property type="match status" value="1"/>
</dbReference>
<feature type="compositionally biased region" description="Low complexity" evidence="1">
    <location>
        <begin position="129"/>
        <end position="146"/>
    </location>
</feature>
<proteinExistence type="predicted"/>
<feature type="compositionally biased region" description="Basic and acidic residues" evidence="1">
    <location>
        <begin position="180"/>
        <end position="206"/>
    </location>
</feature>
<dbReference type="CDD" id="cd09212">
    <property type="entry name" value="PUB"/>
    <property type="match status" value="1"/>
</dbReference>
<dbReference type="AlphaFoldDB" id="A0A7S4KCB2"/>
<dbReference type="EMBL" id="HBKQ01062790">
    <property type="protein sequence ID" value="CAE2290408.1"/>
    <property type="molecule type" value="Transcribed_RNA"/>
</dbReference>
<gene>
    <name evidence="3" type="ORF">OAUR00152_LOCUS42842</name>
</gene>